<protein>
    <submittedName>
        <fullName evidence="1">Uncharacterized protein</fullName>
    </submittedName>
</protein>
<name>A0ACC1LHA2_9FUNG</name>
<proteinExistence type="predicted"/>
<gene>
    <name evidence="1" type="ORF">H4R21_000362</name>
</gene>
<comment type="caution">
    <text evidence="1">The sequence shown here is derived from an EMBL/GenBank/DDBJ whole genome shotgun (WGS) entry which is preliminary data.</text>
</comment>
<accession>A0ACC1LHA2</accession>
<keyword evidence="2" id="KW-1185">Reference proteome</keyword>
<dbReference type="EMBL" id="JANBUN010000037">
    <property type="protein sequence ID" value="KAJ2807744.1"/>
    <property type="molecule type" value="Genomic_DNA"/>
</dbReference>
<sequence>MTLSLGGAHAPGEDPAAPAPRSSDADLLQSPAPGPGLRRYPGLDQEAPRVCLRESQFDEEQVVRLLLQELHDRGFADTFAQLQRESGYTLESEPIARFRSSILAGEWGAVEQALLTIGIAAQDSAKAALFIVKRQQFLELLEARQLKQALLILQNELSTLTSDTRQLHQLSSLLMCPTPEDLRTAADWDGGSGRSRFLVLESLQAYISPGKMVPVHRMETLFGQAIAHQCNTCRYHVRPATQGLYMDHTCAETAFPPELQIALTGHGDEVWYVCFSPDGRYLASGSRDKTCIIWDTRDYSIVHRLAGHDGEVSYLAWSPDCRLIVSASSDKTLRLWDVESGEHLQTFRGHAETVASCQWLGDSNRFVSGGLDHRIIIWSTNGNIIKQISSPRVHDLVVSADCRLLLVADDKSDIHAYDLTTLTFMYNLEEPAVVMSLALSADAQYCLAELRSGELHMWDLNTRMRIRTFTGHSQGNYVIRCAFAGLDDRLVATGSEDGTMFVWNRDTGRLLAQLKGHSDTINVCSWSSKMAALATAADDKTIRIWPAYHGAPSDNSQQSGRPRTADGSDVSEDDDEDDDDDNQSVGSEMHSASASIHFSN</sequence>
<evidence type="ECO:0000313" key="1">
    <source>
        <dbReference type="EMBL" id="KAJ2807744.1"/>
    </source>
</evidence>
<dbReference type="Proteomes" id="UP001140087">
    <property type="component" value="Unassembled WGS sequence"/>
</dbReference>
<organism evidence="1 2">
    <name type="scientific">Coemansia helicoidea</name>
    <dbReference type="NCBI Taxonomy" id="1286919"/>
    <lineage>
        <taxon>Eukaryota</taxon>
        <taxon>Fungi</taxon>
        <taxon>Fungi incertae sedis</taxon>
        <taxon>Zoopagomycota</taxon>
        <taxon>Kickxellomycotina</taxon>
        <taxon>Kickxellomycetes</taxon>
        <taxon>Kickxellales</taxon>
        <taxon>Kickxellaceae</taxon>
        <taxon>Coemansia</taxon>
    </lineage>
</organism>
<reference evidence="1" key="1">
    <citation type="submission" date="2022-07" db="EMBL/GenBank/DDBJ databases">
        <title>Phylogenomic reconstructions and comparative analyses of Kickxellomycotina fungi.</title>
        <authorList>
            <person name="Reynolds N.K."/>
            <person name="Stajich J.E."/>
            <person name="Barry K."/>
            <person name="Grigoriev I.V."/>
            <person name="Crous P."/>
            <person name="Smith M.E."/>
        </authorList>
    </citation>
    <scope>NUCLEOTIDE SEQUENCE</scope>
    <source>
        <strain evidence="1">BCRC 34780</strain>
    </source>
</reference>
<evidence type="ECO:0000313" key="2">
    <source>
        <dbReference type="Proteomes" id="UP001140087"/>
    </source>
</evidence>